<evidence type="ECO:0000313" key="2">
    <source>
        <dbReference type="EMBL" id="PRY44314.1"/>
    </source>
</evidence>
<evidence type="ECO:0000256" key="1">
    <source>
        <dbReference type="SAM" id="Phobius"/>
    </source>
</evidence>
<evidence type="ECO:0000313" key="3">
    <source>
        <dbReference type="Proteomes" id="UP000238375"/>
    </source>
</evidence>
<keyword evidence="1" id="KW-1133">Transmembrane helix</keyword>
<keyword evidence="3" id="KW-1185">Reference proteome</keyword>
<dbReference type="EMBL" id="PVTE01000003">
    <property type="protein sequence ID" value="PRY44314.1"/>
    <property type="molecule type" value="Genomic_DNA"/>
</dbReference>
<accession>A0A2T0TF98</accession>
<keyword evidence="1" id="KW-0472">Membrane</keyword>
<feature type="transmembrane region" description="Helical" evidence="1">
    <location>
        <begin position="16"/>
        <end position="37"/>
    </location>
</feature>
<dbReference type="Proteomes" id="UP000238375">
    <property type="component" value="Unassembled WGS sequence"/>
</dbReference>
<proteinExistence type="predicted"/>
<protein>
    <submittedName>
        <fullName evidence="2">Uncharacterized protein</fullName>
    </submittedName>
</protein>
<gene>
    <name evidence="2" type="ORF">CLV58_103284</name>
</gene>
<sequence>MPVSKSPNAGGPGRPFLIGLLILFGLALLVGTLTVLFP</sequence>
<dbReference type="AlphaFoldDB" id="A0A2T0TF98"/>
<reference evidence="2 3" key="1">
    <citation type="submission" date="2018-03" db="EMBL/GenBank/DDBJ databases">
        <title>Genomic Encyclopedia of Archaeal and Bacterial Type Strains, Phase II (KMG-II): from individual species to whole genera.</title>
        <authorList>
            <person name="Goeker M."/>
        </authorList>
    </citation>
    <scope>NUCLEOTIDE SEQUENCE [LARGE SCALE GENOMIC DNA]</scope>
    <source>
        <strain evidence="2 3">DSM 28354</strain>
    </source>
</reference>
<organism evidence="2 3">
    <name type="scientific">Spirosoma oryzae</name>
    <dbReference type="NCBI Taxonomy" id="1469603"/>
    <lineage>
        <taxon>Bacteria</taxon>
        <taxon>Pseudomonadati</taxon>
        <taxon>Bacteroidota</taxon>
        <taxon>Cytophagia</taxon>
        <taxon>Cytophagales</taxon>
        <taxon>Cytophagaceae</taxon>
        <taxon>Spirosoma</taxon>
    </lineage>
</organism>
<keyword evidence="1" id="KW-0812">Transmembrane</keyword>
<name>A0A2T0TF98_9BACT</name>
<comment type="caution">
    <text evidence="2">The sequence shown here is derived from an EMBL/GenBank/DDBJ whole genome shotgun (WGS) entry which is preliminary data.</text>
</comment>